<protein>
    <submittedName>
        <fullName evidence="2">Uncharacterized protein</fullName>
    </submittedName>
</protein>
<dbReference type="EMBL" id="KN122382">
    <property type="protein sequence ID" value="KFO30790.1"/>
    <property type="molecule type" value="Genomic_DNA"/>
</dbReference>
<feature type="region of interest" description="Disordered" evidence="1">
    <location>
        <begin position="1"/>
        <end position="63"/>
    </location>
</feature>
<feature type="compositionally biased region" description="Basic and acidic residues" evidence="1">
    <location>
        <begin position="47"/>
        <end position="56"/>
    </location>
</feature>
<dbReference type="Proteomes" id="UP000028990">
    <property type="component" value="Unassembled WGS sequence"/>
</dbReference>
<gene>
    <name evidence="2" type="ORF">H920_07893</name>
</gene>
<evidence type="ECO:0000256" key="1">
    <source>
        <dbReference type="SAM" id="MobiDB-lite"/>
    </source>
</evidence>
<keyword evidence="3" id="KW-1185">Reference proteome</keyword>
<name>A0A091DKK0_FUKDA</name>
<evidence type="ECO:0000313" key="2">
    <source>
        <dbReference type="EMBL" id="KFO30790.1"/>
    </source>
</evidence>
<evidence type="ECO:0000313" key="3">
    <source>
        <dbReference type="Proteomes" id="UP000028990"/>
    </source>
</evidence>
<accession>A0A091DKK0</accession>
<reference evidence="2 3" key="1">
    <citation type="submission" date="2013-11" db="EMBL/GenBank/DDBJ databases">
        <title>The Damaraland mole rat (Fukomys damarensis) genome and evolution of African mole rats.</title>
        <authorList>
            <person name="Gladyshev V.N."/>
            <person name="Fang X."/>
        </authorList>
    </citation>
    <scope>NUCLEOTIDE SEQUENCE [LARGE SCALE GENOMIC DNA]</scope>
    <source>
        <tissue evidence="2">Liver</tissue>
    </source>
</reference>
<proteinExistence type="predicted"/>
<dbReference type="AlphaFoldDB" id="A0A091DKK0"/>
<feature type="compositionally biased region" description="Basic and acidic residues" evidence="1">
    <location>
        <begin position="25"/>
        <end position="40"/>
    </location>
</feature>
<sequence length="110" mass="12509">MPPEETGAVSFTEGDSTGRKGRVKKREETVREGRQSKCSEKGQLGQEGEKSQEENKSVSLESPADKPLKISLEDNRFQVLLEAHSTLDVKSKEYRLNRYQQHTEIIQKMS</sequence>
<organism evidence="2 3">
    <name type="scientific">Fukomys damarensis</name>
    <name type="common">Damaraland mole rat</name>
    <name type="synonym">Cryptomys damarensis</name>
    <dbReference type="NCBI Taxonomy" id="885580"/>
    <lineage>
        <taxon>Eukaryota</taxon>
        <taxon>Metazoa</taxon>
        <taxon>Chordata</taxon>
        <taxon>Craniata</taxon>
        <taxon>Vertebrata</taxon>
        <taxon>Euteleostomi</taxon>
        <taxon>Mammalia</taxon>
        <taxon>Eutheria</taxon>
        <taxon>Euarchontoglires</taxon>
        <taxon>Glires</taxon>
        <taxon>Rodentia</taxon>
        <taxon>Hystricomorpha</taxon>
        <taxon>Bathyergidae</taxon>
        <taxon>Fukomys</taxon>
    </lineage>
</organism>